<evidence type="ECO:0000313" key="1">
    <source>
        <dbReference type="EMBL" id="EEF41977.1"/>
    </source>
</evidence>
<dbReference type="AlphaFoldDB" id="B9S353"/>
<protein>
    <submittedName>
        <fullName evidence="1">Uncharacterized protein</fullName>
    </submittedName>
</protein>
<accession>B9S353</accession>
<name>B9S353_RICCO</name>
<organism evidence="1 2">
    <name type="scientific">Ricinus communis</name>
    <name type="common">Castor bean</name>
    <dbReference type="NCBI Taxonomy" id="3988"/>
    <lineage>
        <taxon>Eukaryota</taxon>
        <taxon>Viridiplantae</taxon>
        <taxon>Streptophyta</taxon>
        <taxon>Embryophyta</taxon>
        <taxon>Tracheophyta</taxon>
        <taxon>Spermatophyta</taxon>
        <taxon>Magnoliopsida</taxon>
        <taxon>eudicotyledons</taxon>
        <taxon>Gunneridae</taxon>
        <taxon>Pentapetalae</taxon>
        <taxon>rosids</taxon>
        <taxon>fabids</taxon>
        <taxon>Malpighiales</taxon>
        <taxon>Euphorbiaceae</taxon>
        <taxon>Acalyphoideae</taxon>
        <taxon>Acalypheae</taxon>
        <taxon>Ricinus</taxon>
    </lineage>
</organism>
<dbReference type="Proteomes" id="UP000008311">
    <property type="component" value="Unassembled WGS sequence"/>
</dbReference>
<evidence type="ECO:0000313" key="2">
    <source>
        <dbReference type="Proteomes" id="UP000008311"/>
    </source>
</evidence>
<gene>
    <name evidence="1" type="ORF">RCOM_1398490</name>
</gene>
<sequence>MESLALIGKFCQHSKYQYGMSEGSEHKGYRANIINVLACLALDDGKPFVENLIGSRKSSVQKNMHKYSIHP</sequence>
<keyword evidence="2" id="KW-1185">Reference proteome</keyword>
<dbReference type="EMBL" id="EQ973856">
    <property type="protein sequence ID" value="EEF41977.1"/>
    <property type="molecule type" value="Genomic_DNA"/>
</dbReference>
<proteinExistence type="predicted"/>
<reference evidence="2" key="1">
    <citation type="journal article" date="2010" name="Nat. Biotechnol.">
        <title>Draft genome sequence of the oilseed species Ricinus communis.</title>
        <authorList>
            <person name="Chan A.P."/>
            <person name="Crabtree J."/>
            <person name="Zhao Q."/>
            <person name="Lorenzi H."/>
            <person name="Orvis J."/>
            <person name="Puiu D."/>
            <person name="Melake-Berhan A."/>
            <person name="Jones K.M."/>
            <person name="Redman J."/>
            <person name="Chen G."/>
            <person name="Cahoon E.B."/>
            <person name="Gedil M."/>
            <person name="Stanke M."/>
            <person name="Haas B.J."/>
            <person name="Wortman J.R."/>
            <person name="Fraser-Liggett C.M."/>
            <person name="Ravel J."/>
            <person name="Rabinowicz P.D."/>
        </authorList>
    </citation>
    <scope>NUCLEOTIDE SEQUENCE [LARGE SCALE GENOMIC DNA]</scope>
    <source>
        <strain evidence="2">cv. Hale</strain>
    </source>
</reference>
<dbReference type="InParanoid" id="B9S353"/>